<dbReference type="InterPro" id="IPR036676">
    <property type="entry name" value="PurM-like_C_sf"/>
</dbReference>
<evidence type="ECO:0000256" key="12">
    <source>
        <dbReference type="ARBA" id="ARBA00032931"/>
    </source>
</evidence>
<evidence type="ECO:0000256" key="11">
    <source>
        <dbReference type="ARBA" id="ARBA00031908"/>
    </source>
</evidence>
<dbReference type="GO" id="GO:0005524">
    <property type="term" value="F:ATP binding"/>
    <property type="evidence" value="ECO:0007669"/>
    <property type="project" value="UniProtKB-KW"/>
</dbReference>
<evidence type="ECO:0000313" key="19">
    <source>
        <dbReference type="Proteomes" id="UP000183952"/>
    </source>
</evidence>
<dbReference type="SUPFAM" id="SSF55326">
    <property type="entry name" value="PurM N-terminal domain-like"/>
    <property type="match status" value="1"/>
</dbReference>
<evidence type="ECO:0000256" key="6">
    <source>
        <dbReference type="ARBA" id="ARBA00022490"/>
    </source>
</evidence>
<keyword evidence="10 15" id="KW-0067">ATP-binding</keyword>
<evidence type="ECO:0000259" key="16">
    <source>
        <dbReference type="Pfam" id="PF00586"/>
    </source>
</evidence>
<evidence type="ECO:0000313" key="18">
    <source>
        <dbReference type="EMBL" id="SHK03408.1"/>
    </source>
</evidence>
<reference evidence="18 19" key="1">
    <citation type="submission" date="2016-11" db="EMBL/GenBank/DDBJ databases">
        <authorList>
            <person name="Jaros S."/>
            <person name="Januszkiewicz K."/>
            <person name="Wedrychowicz H."/>
        </authorList>
    </citation>
    <scope>NUCLEOTIDE SEQUENCE [LARGE SCALE GENOMIC DNA]</scope>
    <source>
        <strain evidence="18 19">DSM 3090</strain>
    </source>
</reference>
<dbReference type="InterPro" id="IPR004733">
    <property type="entry name" value="PurM_cligase"/>
</dbReference>
<dbReference type="Gene3D" id="3.30.1330.10">
    <property type="entry name" value="PurM-like, N-terminal domain"/>
    <property type="match status" value="1"/>
</dbReference>
<dbReference type="EMBL" id="FRAD01000012">
    <property type="protein sequence ID" value="SHK03408.1"/>
    <property type="molecule type" value="Genomic_DNA"/>
</dbReference>
<dbReference type="FunFam" id="3.90.650.10:FF:000011">
    <property type="entry name" value="Phosphoribosylformylglycinamidine cyclo-ligase"/>
    <property type="match status" value="1"/>
</dbReference>
<evidence type="ECO:0000256" key="9">
    <source>
        <dbReference type="ARBA" id="ARBA00022755"/>
    </source>
</evidence>
<dbReference type="NCBIfam" id="TIGR00878">
    <property type="entry name" value="purM"/>
    <property type="match status" value="1"/>
</dbReference>
<evidence type="ECO:0000256" key="10">
    <source>
        <dbReference type="ARBA" id="ARBA00022840"/>
    </source>
</evidence>
<dbReference type="CDD" id="cd02196">
    <property type="entry name" value="PurM"/>
    <property type="match status" value="1"/>
</dbReference>
<dbReference type="RefSeq" id="WP_072903560.1">
    <property type="nucleotide sequence ID" value="NZ_FRAD01000012.1"/>
</dbReference>
<dbReference type="UniPathway" id="UPA00074">
    <property type="reaction ID" value="UER00129"/>
</dbReference>
<organism evidence="18 19">
    <name type="scientific">Hathewaya proteolytica DSM 3090</name>
    <dbReference type="NCBI Taxonomy" id="1121331"/>
    <lineage>
        <taxon>Bacteria</taxon>
        <taxon>Bacillati</taxon>
        <taxon>Bacillota</taxon>
        <taxon>Clostridia</taxon>
        <taxon>Eubacteriales</taxon>
        <taxon>Clostridiaceae</taxon>
        <taxon>Hathewaya</taxon>
    </lineage>
</organism>
<evidence type="ECO:0000256" key="15">
    <source>
        <dbReference type="HAMAP-Rule" id="MF_00741"/>
    </source>
</evidence>
<keyword evidence="7 15" id="KW-0436">Ligase</keyword>
<dbReference type="InterPro" id="IPR036921">
    <property type="entry name" value="PurM-like_N_sf"/>
</dbReference>
<dbReference type="InterPro" id="IPR016188">
    <property type="entry name" value="PurM-like_N"/>
</dbReference>
<evidence type="ECO:0000256" key="2">
    <source>
        <dbReference type="ARBA" id="ARBA00004686"/>
    </source>
</evidence>
<dbReference type="Proteomes" id="UP000183952">
    <property type="component" value="Unassembled WGS sequence"/>
</dbReference>
<keyword evidence="19" id="KW-1185">Reference proteome</keyword>
<feature type="domain" description="PurM-like N-terminal" evidence="16">
    <location>
        <begin position="54"/>
        <end position="159"/>
    </location>
</feature>
<dbReference type="GO" id="GO:0046084">
    <property type="term" value="P:adenine biosynthetic process"/>
    <property type="evidence" value="ECO:0007669"/>
    <property type="project" value="TreeGrafter"/>
</dbReference>
<dbReference type="GO" id="GO:0004637">
    <property type="term" value="F:phosphoribosylamine-glycine ligase activity"/>
    <property type="evidence" value="ECO:0007669"/>
    <property type="project" value="TreeGrafter"/>
</dbReference>
<dbReference type="HAMAP" id="MF_00741">
    <property type="entry name" value="AIRS"/>
    <property type="match status" value="1"/>
</dbReference>
<evidence type="ECO:0000256" key="3">
    <source>
        <dbReference type="ARBA" id="ARBA00010280"/>
    </source>
</evidence>
<evidence type="ECO:0000259" key="17">
    <source>
        <dbReference type="Pfam" id="PF02769"/>
    </source>
</evidence>
<feature type="domain" description="PurM-like C-terminal" evidence="17">
    <location>
        <begin position="171"/>
        <end position="328"/>
    </location>
</feature>
<dbReference type="PANTHER" id="PTHR10520:SF12">
    <property type="entry name" value="TRIFUNCTIONAL PURINE BIOSYNTHETIC PROTEIN ADENOSINE-3"/>
    <property type="match status" value="1"/>
</dbReference>
<comment type="catalytic activity">
    <reaction evidence="14 15">
        <text>2-formamido-N(1)-(5-O-phospho-beta-D-ribosyl)acetamidine + ATP = 5-amino-1-(5-phospho-beta-D-ribosyl)imidazole + ADP + phosphate + H(+)</text>
        <dbReference type="Rhea" id="RHEA:23032"/>
        <dbReference type="ChEBI" id="CHEBI:15378"/>
        <dbReference type="ChEBI" id="CHEBI:30616"/>
        <dbReference type="ChEBI" id="CHEBI:43474"/>
        <dbReference type="ChEBI" id="CHEBI:137981"/>
        <dbReference type="ChEBI" id="CHEBI:147287"/>
        <dbReference type="ChEBI" id="CHEBI:456216"/>
        <dbReference type="EC" id="6.3.3.1"/>
    </reaction>
</comment>
<keyword evidence="8 15" id="KW-0547">Nucleotide-binding</keyword>
<dbReference type="Gene3D" id="3.90.650.10">
    <property type="entry name" value="PurM-like C-terminal domain"/>
    <property type="match status" value="1"/>
</dbReference>
<evidence type="ECO:0000256" key="5">
    <source>
        <dbReference type="ARBA" id="ARBA00020367"/>
    </source>
</evidence>
<evidence type="ECO:0000256" key="13">
    <source>
        <dbReference type="ARBA" id="ARBA00033093"/>
    </source>
</evidence>
<name>A0A1M6P667_9CLOT</name>
<dbReference type="GO" id="GO:0005829">
    <property type="term" value="C:cytosol"/>
    <property type="evidence" value="ECO:0007669"/>
    <property type="project" value="TreeGrafter"/>
</dbReference>
<keyword evidence="9 15" id="KW-0658">Purine biosynthesis</keyword>
<dbReference type="InterPro" id="IPR010918">
    <property type="entry name" value="PurM-like_C_dom"/>
</dbReference>
<dbReference type="FunFam" id="3.30.1330.10:FF:000001">
    <property type="entry name" value="Phosphoribosylformylglycinamidine cyclo-ligase"/>
    <property type="match status" value="1"/>
</dbReference>
<comment type="subcellular location">
    <subcellularLocation>
        <location evidence="1 15">Cytoplasm</location>
    </subcellularLocation>
</comment>
<evidence type="ECO:0000256" key="4">
    <source>
        <dbReference type="ARBA" id="ARBA00013047"/>
    </source>
</evidence>
<gene>
    <name evidence="15" type="primary">purM</name>
    <name evidence="18" type="ORF">SAMN02745248_01603</name>
</gene>
<dbReference type="EC" id="6.3.3.1" evidence="4 15"/>
<dbReference type="AlphaFoldDB" id="A0A1M6P667"/>
<comment type="pathway">
    <text evidence="2 15">Purine metabolism; IMP biosynthesis via de novo pathway; 5-amino-1-(5-phospho-D-ribosyl)imidazole from N(2)-formyl-N(1)-(5-phospho-D-ribosyl)glycinamide: step 2/2.</text>
</comment>
<evidence type="ECO:0000256" key="1">
    <source>
        <dbReference type="ARBA" id="ARBA00004496"/>
    </source>
</evidence>
<protein>
    <recommendedName>
        <fullName evidence="5 15">Phosphoribosylformylglycinamidine cyclo-ligase</fullName>
        <ecNumber evidence="4 15">6.3.3.1</ecNumber>
    </recommendedName>
    <alternativeName>
        <fullName evidence="12 15">AIR synthase</fullName>
    </alternativeName>
    <alternativeName>
        <fullName evidence="13 15">AIRS</fullName>
    </alternativeName>
    <alternativeName>
        <fullName evidence="11 15">Phosphoribosyl-aminoimidazole synthetase</fullName>
    </alternativeName>
</protein>
<evidence type="ECO:0000256" key="8">
    <source>
        <dbReference type="ARBA" id="ARBA00022741"/>
    </source>
</evidence>
<dbReference type="Pfam" id="PF02769">
    <property type="entry name" value="AIRS_C"/>
    <property type="match status" value="1"/>
</dbReference>
<dbReference type="STRING" id="1121331.SAMN02745248_01603"/>
<accession>A0A1M6P667</accession>
<keyword evidence="6 15" id="KW-0963">Cytoplasm</keyword>
<dbReference type="Pfam" id="PF00586">
    <property type="entry name" value="AIRS"/>
    <property type="match status" value="1"/>
</dbReference>
<dbReference type="OrthoDB" id="9802507at2"/>
<dbReference type="GO" id="GO:0004641">
    <property type="term" value="F:phosphoribosylformylglycinamidine cyclo-ligase activity"/>
    <property type="evidence" value="ECO:0007669"/>
    <property type="project" value="UniProtKB-UniRule"/>
</dbReference>
<evidence type="ECO:0000256" key="7">
    <source>
        <dbReference type="ARBA" id="ARBA00022598"/>
    </source>
</evidence>
<dbReference type="GO" id="GO:0006189">
    <property type="term" value="P:'de novo' IMP biosynthetic process"/>
    <property type="evidence" value="ECO:0007669"/>
    <property type="project" value="UniProtKB-UniRule"/>
</dbReference>
<sequence length="332" mass="36145">MITYKEAGVNIEEGYKAVKLMKEYTKRTYNEGVLNNLGSFAGMFEIGTGYKNPVLVSGTDGVGTKLEIAFKTKKYDTIGIDCVAMCVNDVLCHGAKPLIFLDYMACGKLDADVAADIVKGVSEGCVQGCSALIGGETAEMPGFYKEGDYDLAGFSVGIVDKDEIIDGSKIEDGDVLIGIASSGAHSNGYSLIRKIFTDLNEEFMGKPVWETLLTPTKIYVKPVLEVLKKFQVRGMAHITGGGFYENIPRMFKGDFTAVINKDSFEILPIFKEIMRRGVDEDHMFNTYNMGIGFVLCVKKEDAVGVQELLKSLGEKCYEIGYAKAGGSGVCLK</sequence>
<proteinExistence type="inferred from homology"/>
<comment type="similarity">
    <text evidence="3 15">Belongs to the AIR synthase family.</text>
</comment>
<dbReference type="SUPFAM" id="SSF56042">
    <property type="entry name" value="PurM C-terminal domain-like"/>
    <property type="match status" value="1"/>
</dbReference>
<evidence type="ECO:0000256" key="14">
    <source>
        <dbReference type="ARBA" id="ARBA00049057"/>
    </source>
</evidence>
<dbReference type="PANTHER" id="PTHR10520">
    <property type="entry name" value="TRIFUNCTIONAL PURINE BIOSYNTHETIC PROTEIN ADENOSINE-3-RELATED"/>
    <property type="match status" value="1"/>
</dbReference>